<evidence type="ECO:0000313" key="1">
    <source>
        <dbReference type="EMBL" id="HAE7767966.1"/>
    </source>
</evidence>
<dbReference type="AlphaFoldDB" id="A0A736RC74"/>
<reference evidence="1" key="2">
    <citation type="submission" date="2018-07" db="EMBL/GenBank/DDBJ databases">
        <authorList>
            <consortium name="NCBI Pathogen Detection Project"/>
        </authorList>
    </citation>
    <scope>NUCLEOTIDE SEQUENCE</scope>
    <source>
        <strain evidence="1">2584-68</strain>
    </source>
</reference>
<gene>
    <name evidence="1" type="ORF">GNB58_005113</name>
</gene>
<feature type="non-terminal residue" evidence="1">
    <location>
        <position position="117"/>
    </location>
</feature>
<dbReference type="EMBL" id="DAATAH010000152">
    <property type="protein sequence ID" value="HAE7767966.1"/>
    <property type="molecule type" value="Genomic_DNA"/>
</dbReference>
<accession>A0A736RC74</accession>
<reference evidence="1" key="1">
    <citation type="journal article" date="2018" name="Genome Biol.">
        <title>SKESA: strategic k-mer extension for scrupulous assemblies.</title>
        <authorList>
            <person name="Souvorov A."/>
            <person name="Agarwala R."/>
            <person name="Lipman D.J."/>
        </authorList>
    </citation>
    <scope>NUCLEOTIDE SEQUENCE</scope>
    <source>
        <strain evidence="1">2584-68</strain>
    </source>
</reference>
<name>A0A736RC74_SALHO</name>
<sequence length="117" mass="13356">MQNENISASLANAINQHCRQFEASEEFHMMIAEHVRSLYENAIKDTFRWGKFPDAVKAALVDALPANISDICDLPKYNLLLARTLDEQWKANAVSESLASNMQALVKEFIEQFKKLR</sequence>
<protein>
    <submittedName>
        <fullName evidence="1">Uncharacterized protein</fullName>
    </submittedName>
</protein>
<proteinExistence type="predicted"/>
<comment type="caution">
    <text evidence="1">The sequence shown here is derived from an EMBL/GenBank/DDBJ whole genome shotgun (WGS) entry which is preliminary data.</text>
</comment>
<organism evidence="1">
    <name type="scientific">Salmonella enterica subsp. houtenae serovar 45:g,z51:-</name>
    <dbReference type="NCBI Taxonomy" id="1967611"/>
    <lineage>
        <taxon>Bacteria</taxon>
        <taxon>Pseudomonadati</taxon>
        <taxon>Pseudomonadota</taxon>
        <taxon>Gammaproteobacteria</taxon>
        <taxon>Enterobacterales</taxon>
        <taxon>Enterobacteriaceae</taxon>
        <taxon>Salmonella</taxon>
    </lineage>
</organism>